<gene>
    <name evidence="3" type="ORF">PG997_009948</name>
</gene>
<keyword evidence="2" id="KW-0812">Transmembrane</keyword>
<keyword evidence="2" id="KW-0472">Membrane</keyword>
<dbReference type="EMBL" id="JAQQWN010000007">
    <property type="protein sequence ID" value="KAK8075285.1"/>
    <property type="molecule type" value="Genomic_DNA"/>
</dbReference>
<evidence type="ECO:0000256" key="1">
    <source>
        <dbReference type="SAM" id="MobiDB-lite"/>
    </source>
</evidence>
<evidence type="ECO:0000313" key="4">
    <source>
        <dbReference type="Proteomes" id="UP001433268"/>
    </source>
</evidence>
<feature type="compositionally biased region" description="Basic and acidic residues" evidence="1">
    <location>
        <begin position="238"/>
        <end position="247"/>
    </location>
</feature>
<dbReference type="GeneID" id="92047323"/>
<evidence type="ECO:0000256" key="2">
    <source>
        <dbReference type="SAM" id="Phobius"/>
    </source>
</evidence>
<feature type="compositionally biased region" description="Acidic residues" evidence="1">
    <location>
        <begin position="68"/>
        <end position="80"/>
    </location>
</feature>
<feature type="compositionally biased region" description="Low complexity" evidence="1">
    <location>
        <begin position="261"/>
        <end position="276"/>
    </location>
</feature>
<accession>A0ABR1VVK8</accession>
<evidence type="ECO:0000313" key="3">
    <source>
        <dbReference type="EMBL" id="KAK8075285.1"/>
    </source>
</evidence>
<name>A0ABR1VVK8_9PEZI</name>
<dbReference type="Proteomes" id="UP001433268">
    <property type="component" value="Unassembled WGS sequence"/>
</dbReference>
<feature type="compositionally biased region" description="Basic and acidic residues" evidence="1">
    <location>
        <begin position="53"/>
        <end position="67"/>
    </location>
</feature>
<feature type="region of interest" description="Disordered" evidence="1">
    <location>
        <begin position="49"/>
        <end position="287"/>
    </location>
</feature>
<proteinExistence type="predicted"/>
<organism evidence="3 4">
    <name type="scientific">Apiospora hydei</name>
    <dbReference type="NCBI Taxonomy" id="1337664"/>
    <lineage>
        <taxon>Eukaryota</taxon>
        <taxon>Fungi</taxon>
        <taxon>Dikarya</taxon>
        <taxon>Ascomycota</taxon>
        <taxon>Pezizomycotina</taxon>
        <taxon>Sordariomycetes</taxon>
        <taxon>Xylariomycetidae</taxon>
        <taxon>Amphisphaeriales</taxon>
        <taxon>Apiosporaceae</taxon>
        <taxon>Apiospora</taxon>
    </lineage>
</organism>
<feature type="transmembrane region" description="Helical" evidence="2">
    <location>
        <begin position="6"/>
        <end position="25"/>
    </location>
</feature>
<reference evidence="3 4" key="1">
    <citation type="submission" date="2023-01" db="EMBL/GenBank/DDBJ databases">
        <title>Analysis of 21 Apiospora genomes using comparative genomics revels a genus with tremendous synthesis potential of carbohydrate active enzymes and secondary metabolites.</title>
        <authorList>
            <person name="Sorensen T."/>
        </authorList>
    </citation>
    <scope>NUCLEOTIDE SEQUENCE [LARGE SCALE GENOMIC DNA]</scope>
    <source>
        <strain evidence="3 4">CBS 114990</strain>
    </source>
</reference>
<keyword evidence="4" id="KW-1185">Reference proteome</keyword>
<dbReference type="RefSeq" id="XP_066666225.1">
    <property type="nucleotide sequence ID" value="XM_066814263.1"/>
</dbReference>
<comment type="caution">
    <text evidence="3">The sequence shown here is derived from an EMBL/GenBank/DDBJ whole genome shotgun (WGS) entry which is preliminary data.</text>
</comment>
<sequence length="298" mass="32352">MVLVWSVLVTLILVFYFFLSLALYLEERNHARRQQQLVEAWRIANPWSPPPELEQRRDIERSPLVHDFDDEDGDTSEEEERGVRQGDSSGYGTTDMHPPFSPARAHDDDEELEYYHGVGGTTNNPSPPYSPRTPDYSSIIPTETLIELADNESQVAEATSPPSPSERDRVDSSGVTAGGTNWAHLESARSNGDGDSNGRAQAVAAAEAIPVNSHADQLPLRTLGDEAGSSSSSSHSPRVLDGHELVTKIKKAVHWPPGLNSGSSSSSSSSSPKASSQQGDHRRGCARGVVMSKVRLCI</sequence>
<keyword evidence="2" id="KW-1133">Transmembrane helix</keyword>
<protein>
    <submittedName>
        <fullName evidence="3">Uncharacterized protein</fullName>
    </submittedName>
</protein>